<dbReference type="PANTHER" id="PTHR33365:SF4">
    <property type="entry name" value="CYCLOCHLOROTINE BIOSYNTHESIS PROTEIN O"/>
    <property type="match status" value="1"/>
</dbReference>
<comment type="similarity">
    <text evidence="2">Belongs to the ustYa family.</text>
</comment>
<protein>
    <submittedName>
        <fullName evidence="5">Uncharacterized protein</fullName>
    </submittedName>
</protein>
<dbReference type="EMBL" id="JAZHXI010000023">
    <property type="protein sequence ID" value="KAL2060282.1"/>
    <property type="molecule type" value="Genomic_DNA"/>
</dbReference>
<sequence>MSEYSKVPISESDQETQNDEKFVSTNTRNRRNILPWIWCSICTIITILAVSSTVITRKQLHSSARASSKLANDFISTPDIPYKDQYFYNHYDYNPSHHSLEFNDTGVPVLYAGYPSKEIDDAWSELLTGTYMEISDEERESVQKVAPWDLEPLEEDKVYMEIGVFHSLHCLDLVRRALNPEHYDINTDFTKQLDPQYRLVHVYHCIDQLRQSIQCHSDLTPVPLFSAEVPQKKFFTPHSVDHTCRDFEAVKSWVAERNKDKTPFNWNAWTG</sequence>
<proteinExistence type="inferred from homology"/>
<keyword evidence="6" id="KW-1185">Reference proteome</keyword>
<evidence type="ECO:0000313" key="6">
    <source>
        <dbReference type="Proteomes" id="UP001595075"/>
    </source>
</evidence>
<evidence type="ECO:0000256" key="2">
    <source>
        <dbReference type="ARBA" id="ARBA00035112"/>
    </source>
</evidence>
<gene>
    <name evidence="5" type="ORF">VTL71DRAFT_9677</name>
</gene>
<name>A0ABR4BRH7_9HELO</name>
<accession>A0ABR4BRH7</accession>
<evidence type="ECO:0000256" key="1">
    <source>
        <dbReference type="ARBA" id="ARBA00004685"/>
    </source>
</evidence>
<keyword evidence="4" id="KW-1133">Transmembrane helix</keyword>
<evidence type="ECO:0000256" key="3">
    <source>
        <dbReference type="SAM" id="MobiDB-lite"/>
    </source>
</evidence>
<dbReference type="Proteomes" id="UP001595075">
    <property type="component" value="Unassembled WGS sequence"/>
</dbReference>
<reference evidence="5 6" key="1">
    <citation type="journal article" date="2024" name="Commun. Biol.">
        <title>Comparative genomic analysis of thermophilic fungi reveals convergent evolutionary adaptations and gene losses.</title>
        <authorList>
            <person name="Steindorff A.S."/>
            <person name="Aguilar-Pontes M.V."/>
            <person name="Robinson A.J."/>
            <person name="Andreopoulos B."/>
            <person name="LaButti K."/>
            <person name="Kuo A."/>
            <person name="Mondo S."/>
            <person name="Riley R."/>
            <person name="Otillar R."/>
            <person name="Haridas S."/>
            <person name="Lipzen A."/>
            <person name="Grimwood J."/>
            <person name="Schmutz J."/>
            <person name="Clum A."/>
            <person name="Reid I.D."/>
            <person name="Moisan M.C."/>
            <person name="Butler G."/>
            <person name="Nguyen T.T.M."/>
            <person name="Dewar K."/>
            <person name="Conant G."/>
            <person name="Drula E."/>
            <person name="Henrissat B."/>
            <person name="Hansel C."/>
            <person name="Singer S."/>
            <person name="Hutchinson M.I."/>
            <person name="de Vries R.P."/>
            <person name="Natvig D.O."/>
            <person name="Powell A.J."/>
            <person name="Tsang A."/>
            <person name="Grigoriev I.V."/>
        </authorList>
    </citation>
    <scope>NUCLEOTIDE SEQUENCE [LARGE SCALE GENOMIC DNA]</scope>
    <source>
        <strain evidence="5 6">CBS 494.80</strain>
    </source>
</reference>
<organism evidence="5 6">
    <name type="scientific">Oculimacula yallundae</name>
    <dbReference type="NCBI Taxonomy" id="86028"/>
    <lineage>
        <taxon>Eukaryota</taxon>
        <taxon>Fungi</taxon>
        <taxon>Dikarya</taxon>
        <taxon>Ascomycota</taxon>
        <taxon>Pezizomycotina</taxon>
        <taxon>Leotiomycetes</taxon>
        <taxon>Helotiales</taxon>
        <taxon>Ploettnerulaceae</taxon>
        <taxon>Oculimacula</taxon>
    </lineage>
</organism>
<dbReference type="PANTHER" id="PTHR33365">
    <property type="entry name" value="YALI0B05434P"/>
    <property type="match status" value="1"/>
</dbReference>
<feature type="region of interest" description="Disordered" evidence="3">
    <location>
        <begin position="1"/>
        <end position="23"/>
    </location>
</feature>
<comment type="pathway">
    <text evidence="1">Mycotoxin biosynthesis.</text>
</comment>
<evidence type="ECO:0000313" key="5">
    <source>
        <dbReference type="EMBL" id="KAL2060282.1"/>
    </source>
</evidence>
<keyword evidence="4" id="KW-0812">Transmembrane</keyword>
<keyword evidence="4" id="KW-0472">Membrane</keyword>
<dbReference type="Pfam" id="PF11807">
    <property type="entry name" value="UstYa"/>
    <property type="match status" value="1"/>
</dbReference>
<evidence type="ECO:0000256" key="4">
    <source>
        <dbReference type="SAM" id="Phobius"/>
    </source>
</evidence>
<dbReference type="InterPro" id="IPR021765">
    <property type="entry name" value="UstYa-like"/>
</dbReference>
<feature type="transmembrane region" description="Helical" evidence="4">
    <location>
        <begin position="33"/>
        <end position="55"/>
    </location>
</feature>
<comment type="caution">
    <text evidence="5">The sequence shown here is derived from an EMBL/GenBank/DDBJ whole genome shotgun (WGS) entry which is preliminary data.</text>
</comment>